<dbReference type="OrthoDB" id="536211at2759"/>
<proteinExistence type="inferred from homology"/>
<comment type="similarity">
    <text evidence="1">Belongs to the peptidase M43B family.</text>
</comment>
<protein>
    <recommendedName>
        <fullName evidence="3">Peptidase M43 pregnancy-associated plasma-A domain-containing protein</fullName>
    </recommendedName>
</protein>
<dbReference type="EMBL" id="ML986580">
    <property type="protein sequence ID" value="KAF2270047.1"/>
    <property type="molecule type" value="Genomic_DNA"/>
</dbReference>
<dbReference type="SUPFAM" id="SSF55486">
    <property type="entry name" value="Metalloproteases ('zincins'), catalytic domain"/>
    <property type="match status" value="1"/>
</dbReference>
<evidence type="ECO:0000256" key="2">
    <source>
        <dbReference type="SAM" id="MobiDB-lite"/>
    </source>
</evidence>
<sequence>MSAPRSMETRRRVVARTGTGAECILEFTGPAHELLRRPRSRLSNALQEESDDVLAASHAWPLHPTRSVVSSGRSTVDDVLLARHKNREQNRRRQISVTELRSWTPRFPPSLLAVLDMQAQNGKAWVAENFTAPRGLAALVQPDAAASEIQSQSPSSPSSEAKDIGDERDFEMTEFHRCSYQDSNLYFSTPICGGVYSIPYDYGIRQTILDYDGCWVPLPTYRSKPTIVHEIGHWLGLDHIFNNGCESEGEFLRRYPSSAWSLQFLTPHRQRYRYFSNERNMQHRWGWQLMDYNECGREFTPCQEVRITVAWNKLRRNREFEPSVVVTIPSEA</sequence>
<dbReference type="InterPro" id="IPR024079">
    <property type="entry name" value="MetalloPept_cat_dom_sf"/>
</dbReference>
<comment type="caution">
    <text evidence="4">The sequence shown here is derived from an EMBL/GenBank/DDBJ whole genome shotgun (WGS) entry which is preliminary data.</text>
</comment>
<name>A0A9P4NB93_9PLEO</name>
<dbReference type="Gene3D" id="3.40.390.10">
    <property type="entry name" value="Collagenase (Catalytic Domain)"/>
    <property type="match status" value="1"/>
</dbReference>
<evidence type="ECO:0000259" key="3">
    <source>
        <dbReference type="Pfam" id="PF05572"/>
    </source>
</evidence>
<feature type="domain" description="Peptidase M43 pregnancy-associated plasma-A" evidence="3">
    <location>
        <begin position="223"/>
        <end position="306"/>
    </location>
</feature>
<feature type="compositionally biased region" description="Low complexity" evidence="2">
    <location>
        <begin position="144"/>
        <end position="159"/>
    </location>
</feature>
<feature type="region of interest" description="Disordered" evidence="2">
    <location>
        <begin position="144"/>
        <end position="164"/>
    </location>
</feature>
<dbReference type="AlphaFoldDB" id="A0A9P4NB93"/>
<reference evidence="5" key="1">
    <citation type="journal article" date="2020" name="Stud. Mycol.">
        <title>101 Dothideomycetes genomes: A test case for predicting lifestyles and emergence of pathogens.</title>
        <authorList>
            <person name="Haridas S."/>
            <person name="Albert R."/>
            <person name="Binder M."/>
            <person name="Bloem J."/>
            <person name="LaButti K."/>
            <person name="Salamov A."/>
            <person name="Andreopoulos B."/>
            <person name="Baker S."/>
            <person name="Barry K."/>
            <person name="Bills G."/>
            <person name="Bluhm B."/>
            <person name="Cannon C."/>
            <person name="Castanera R."/>
            <person name="Culley D."/>
            <person name="Daum C."/>
            <person name="Ezra D."/>
            <person name="Gonzalez J."/>
            <person name="Henrissat B."/>
            <person name="Kuo A."/>
            <person name="Liang C."/>
            <person name="Lipzen A."/>
            <person name="Lutzoni F."/>
            <person name="Magnuson J."/>
            <person name="Mondo S."/>
            <person name="Nolan M."/>
            <person name="Ohm R."/>
            <person name="Pangilinan J."/>
            <person name="Park H.-J."/>
            <person name="Ramirez L."/>
            <person name="Alfaro M."/>
            <person name="Sun H."/>
            <person name="Tritt A."/>
            <person name="Yoshinaga Y."/>
            <person name="Zwiers L.-H."/>
            <person name="Turgeon B."/>
            <person name="Goodwin S."/>
            <person name="Spatafora J."/>
            <person name="Crous P."/>
            <person name="Grigoriev I."/>
        </authorList>
    </citation>
    <scope>NUCLEOTIDE SEQUENCE [LARGE SCALE GENOMIC DNA]</scope>
    <source>
        <strain evidence="5">CBS 304.66</strain>
    </source>
</reference>
<evidence type="ECO:0000313" key="5">
    <source>
        <dbReference type="Proteomes" id="UP000800093"/>
    </source>
</evidence>
<evidence type="ECO:0000313" key="4">
    <source>
        <dbReference type="EMBL" id="KAF2270047.1"/>
    </source>
</evidence>
<dbReference type="InterPro" id="IPR008754">
    <property type="entry name" value="Peptidase_M43"/>
</dbReference>
<accession>A0A9P4NB93</accession>
<dbReference type="Pfam" id="PF05572">
    <property type="entry name" value="Peptidase_M43"/>
    <property type="match status" value="1"/>
</dbReference>
<gene>
    <name evidence="4" type="ORF">CC78DRAFT_611714</name>
</gene>
<organism evidence="4 5">
    <name type="scientific">Lojkania enalia</name>
    <dbReference type="NCBI Taxonomy" id="147567"/>
    <lineage>
        <taxon>Eukaryota</taxon>
        <taxon>Fungi</taxon>
        <taxon>Dikarya</taxon>
        <taxon>Ascomycota</taxon>
        <taxon>Pezizomycotina</taxon>
        <taxon>Dothideomycetes</taxon>
        <taxon>Pleosporomycetidae</taxon>
        <taxon>Pleosporales</taxon>
        <taxon>Pleosporales incertae sedis</taxon>
        <taxon>Lojkania</taxon>
    </lineage>
</organism>
<dbReference type="GO" id="GO:0008237">
    <property type="term" value="F:metallopeptidase activity"/>
    <property type="evidence" value="ECO:0007669"/>
    <property type="project" value="InterPro"/>
</dbReference>
<dbReference type="Proteomes" id="UP000800093">
    <property type="component" value="Unassembled WGS sequence"/>
</dbReference>
<keyword evidence="5" id="KW-1185">Reference proteome</keyword>
<evidence type="ECO:0000256" key="1">
    <source>
        <dbReference type="ARBA" id="ARBA00008721"/>
    </source>
</evidence>